<evidence type="ECO:0000313" key="4">
    <source>
        <dbReference type="Proteomes" id="UP000293433"/>
    </source>
</evidence>
<name>A0A4Q7LSG0_9BURK</name>
<sequence length="112" mass="12304">MKIHEYQGKEILRQFDVPVPRGYPAFTVQEAAEAAQKLGGPVWVVKAQIHAGGRGKGGGVKLARSMDDLQTLAGQILGMQLVTHQTGPEGQKVRRLYIEEGADIKKEYYVSL</sequence>
<dbReference type="EMBL" id="SGWV01000008">
    <property type="protein sequence ID" value="RZS57292.1"/>
    <property type="molecule type" value="Genomic_DNA"/>
</dbReference>
<dbReference type="PANTHER" id="PTHR11815:SF10">
    <property type="entry name" value="SUCCINATE--COA LIGASE [GDP-FORMING] SUBUNIT BETA, MITOCHONDRIAL"/>
    <property type="match status" value="1"/>
</dbReference>
<dbReference type="Pfam" id="PF08442">
    <property type="entry name" value="ATP-grasp_2"/>
    <property type="match status" value="1"/>
</dbReference>
<gene>
    <name evidence="3" type="ORF">EV685_1860</name>
</gene>
<dbReference type="InterPro" id="IPR011761">
    <property type="entry name" value="ATP-grasp"/>
</dbReference>
<dbReference type="GO" id="GO:0004775">
    <property type="term" value="F:succinate-CoA ligase (ADP-forming) activity"/>
    <property type="evidence" value="ECO:0007669"/>
    <property type="project" value="TreeGrafter"/>
</dbReference>
<dbReference type="Proteomes" id="UP000293433">
    <property type="component" value="Unassembled WGS sequence"/>
</dbReference>
<dbReference type="GO" id="GO:0005829">
    <property type="term" value="C:cytosol"/>
    <property type="evidence" value="ECO:0007669"/>
    <property type="project" value="TreeGrafter"/>
</dbReference>
<feature type="domain" description="ATP-grasp" evidence="2">
    <location>
        <begin position="9"/>
        <end position="55"/>
    </location>
</feature>
<organism evidence="3 4">
    <name type="scientific">Sphaerotilus mobilis</name>
    <dbReference type="NCBI Taxonomy" id="47994"/>
    <lineage>
        <taxon>Bacteria</taxon>
        <taxon>Pseudomonadati</taxon>
        <taxon>Pseudomonadota</taxon>
        <taxon>Betaproteobacteria</taxon>
        <taxon>Burkholderiales</taxon>
        <taxon>Sphaerotilaceae</taxon>
        <taxon>Sphaerotilus</taxon>
    </lineage>
</organism>
<dbReference type="SUPFAM" id="SSF56059">
    <property type="entry name" value="Glutathione synthetase ATP-binding domain-like"/>
    <property type="match status" value="1"/>
</dbReference>
<dbReference type="PROSITE" id="PS50975">
    <property type="entry name" value="ATP_GRASP"/>
    <property type="match status" value="1"/>
</dbReference>
<dbReference type="AlphaFoldDB" id="A0A4Q7LSG0"/>
<dbReference type="GO" id="GO:0046872">
    <property type="term" value="F:metal ion binding"/>
    <property type="evidence" value="ECO:0007669"/>
    <property type="project" value="InterPro"/>
</dbReference>
<dbReference type="GO" id="GO:0006099">
    <property type="term" value="P:tricarboxylic acid cycle"/>
    <property type="evidence" value="ECO:0007669"/>
    <property type="project" value="TreeGrafter"/>
</dbReference>
<dbReference type="GO" id="GO:0042709">
    <property type="term" value="C:succinate-CoA ligase complex"/>
    <property type="evidence" value="ECO:0007669"/>
    <property type="project" value="TreeGrafter"/>
</dbReference>
<keyword evidence="1" id="KW-0067">ATP-binding</keyword>
<evidence type="ECO:0000256" key="1">
    <source>
        <dbReference type="PROSITE-ProRule" id="PRU00409"/>
    </source>
</evidence>
<dbReference type="InterPro" id="IPR013815">
    <property type="entry name" value="ATP_grasp_subdomain_1"/>
</dbReference>
<dbReference type="GO" id="GO:0005524">
    <property type="term" value="F:ATP binding"/>
    <property type="evidence" value="ECO:0007669"/>
    <property type="project" value="UniProtKB-UniRule"/>
</dbReference>
<keyword evidence="4" id="KW-1185">Reference proteome</keyword>
<evidence type="ECO:0000259" key="2">
    <source>
        <dbReference type="PROSITE" id="PS50975"/>
    </source>
</evidence>
<dbReference type="PANTHER" id="PTHR11815">
    <property type="entry name" value="SUCCINYL-COA SYNTHETASE BETA CHAIN"/>
    <property type="match status" value="1"/>
</dbReference>
<dbReference type="InterPro" id="IPR013650">
    <property type="entry name" value="ATP-grasp_succ-CoA_synth-type"/>
</dbReference>
<reference evidence="3 4" key="1">
    <citation type="submission" date="2019-02" db="EMBL/GenBank/DDBJ databases">
        <title>Genomic Encyclopedia of Type Strains, Phase IV (KMG-IV): sequencing the most valuable type-strain genomes for metagenomic binning, comparative biology and taxonomic classification.</title>
        <authorList>
            <person name="Goeker M."/>
        </authorList>
    </citation>
    <scope>NUCLEOTIDE SEQUENCE [LARGE SCALE GENOMIC DNA]</scope>
    <source>
        <strain evidence="3 4">DSM 10617</strain>
    </source>
</reference>
<dbReference type="FunFam" id="3.30.1490.20:FF:000002">
    <property type="entry name" value="Succinate--CoA ligase [ADP-forming] subunit beta"/>
    <property type="match status" value="1"/>
</dbReference>
<keyword evidence="1" id="KW-0547">Nucleotide-binding</keyword>
<dbReference type="GO" id="GO:0006104">
    <property type="term" value="P:succinyl-CoA metabolic process"/>
    <property type="evidence" value="ECO:0007669"/>
    <property type="project" value="TreeGrafter"/>
</dbReference>
<dbReference type="RefSeq" id="WP_338054441.1">
    <property type="nucleotide sequence ID" value="NZ_SGWV01000008.1"/>
</dbReference>
<proteinExistence type="predicted"/>
<feature type="non-terminal residue" evidence="3">
    <location>
        <position position="112"/>
    </location>
</feature>
<comment type="caution">
    <text evidence="3">The sequence shown here is derived from an EMBL/GenBank/DDBJ whole genome shotgun (WGS) entry which is preliminary data.</text>
</comment>
<evidence type="ECO:0000313" key="3">
    <source>
        <dbReference type="EMBL" id="RZS57292.1"/>
    </source>
</evidence>
<accession>A0A4Q7LSG0</accession>
<protein>
    <submittedName>
        <fullName evidence="3">ATP-grasp domain-containing protein</fullName>
    </submittedName>
</protein>
<dbReference type="Gene3D" id="3.30.1490.20">
    <property type="entry name" value="ATP-grasp fold, A domain"/>
    <property type="match status" value="1"/>
</dbReference>